<dbReference type="Proteomes" id="UP000282312">
    <property type="component" value="Unassembled WGS sequence"/>
</dbReference>
<dbReference type="InterPro" id="IPR014862">
    <property type="entry name" value="TrwC"/>
</dbReference>
<dbReference type="OrthoDB" id="4524286at2"/>
<feature type="domain" description="TrwC relaxase" evidence="1">
    <location>
        <begin position="9"/>
        <end position="389"/>
    </location>
</feature>
<dbReference type="Pfam" id="PF13604">
    <property type="entry name" value="AAA_30"/>
    <property type="match status" value="1"/>
</dbReference>
<dbReference type="EMBL" id="QGSZ01000063">
    <property type="protein sequence ID" value="RQX09559.1"/>
    <property type="molecule type" value="Genomic_DNA"/>
</dbReference>
<reference evidence="3 4" key="1">
    <citation type="submission" date="2018-05" db="EMBL/GenBank/DDBJ databases">
        <title>Micromonospora from Atacama Desert.</title>
        <authorList>
            <person name="Carro L."/>
            <person name="Goodfellow M."/>
            <person name="Klenk H.-P."/>
        </authorList>
    </citation>
    <scope>NUCLEOTIDE SEQUENCE [LARGE SCALE GENOMIC DNA]</scope>
    <source>
        <strain evidence="3 4">LB39</strain>
    </source>
</reference>
<dbReference type="CDD" id="cd18809">
    <property type="entry name" value="SF1_C_RecD"/>
    <property type="match status" value="1"/>
</dbReference>
<evidence type="ECO:0000259" key="1">
    <source>
        <dbReference type="Pfam" id="PF08751"/>
    </source>
</evidence>
<gene>
    <name evidence="3" type="ORF">DLJ59_00875</name>
</gene>
<dbReference type="InterPro" id="IPR027785">
    <property type="entry name" value="UvrD-like_helicase_C"/>
</dbReference>
<accession>A0A3N9X9C8</accession>
<dbReference type="SUPFAM" id="SSF55464">
    <property type="entry name" value="Origin of replication-binding domain, RBD-like"/>
    <property type="match status" value="1"/>
</dbReference>
<dbReference type="NCBIfam" id="NF041492">
    <property type="entry name" value="MobF"/>
    <property type="match status" value="1"/>
</dbReference>
<protein>
    <submittedName>
        <fullName evidence="3">Uncharacterized protein</fullName>
    </submittedName>
</protein>
<dbReference type="Pfam" id="PF13538">
    <property type="entry name" value="UvrD_C_2"/>
    <property type="match status" value="1"/>
</dbReference>
<dbReference type="Gene3D" id="2.30.30.940">
    <property type="match status" value="1"/>
</dbReference>
<proteinExistence type="predicted"/>
<dbReference type="RefSeq" id="WP_124770613.1">
    <property type="nucleotide sequence ID" value="NZ_QGSZ01000063.1"/>
</dbReference>
<dbReference type="SUPFAM" id="SSF52540">
    <property type="entry name" value="P-loop containing nucleoside triphosphate hydrolases"/>
    <property type="match status" value="2"/>
</dbReference>
<feature type="domain" description="UvrD-like helicase C-terminal" evidence="2">
    <location>
        <begin position="895"/>
        <end position="937"/>
    </location>
</feature>
<dbReference type="InterPro" id="IPR027417">
    <property type="entry name" value="P-loop_NTPase"/>
</dbReference>
<name>A0A3N9X9C8_9ACTN</name>
<organism evidence="3 4">
    <name type="scientific">Micromonospora inaquosa</name>
    <dbReference type="NCBI Taxonomy" id="2203716"/>
    <lineage>
        <taxon>Bacteria</taxon>
        <taxon>Bacillati</taxon>
        <taxon>Actinomycetota</taxon>
        <taxon>Actinomycetes</taxon>
        <taxon>Micromonosporales</taxon>
        <taxon>Micromonosporaceae</taxon>
        <taxon>Micromonospora</taxon>
    </lineage>
</organism>
<sequence>MTLHKLSVGDGYTYLTRHVVGGDRDRLPGQDATDYYTAPGNPPGRWGGRGLAPLGLAGQVSEEQMRHLFGQGMHPDADAIIARHLATRVRPGMDNEEVERLTQEAIRQATLGRRFPVYATLQDFDTRVEQRLDVVRAETGRKPTRAETGKVRAEEARRARGAVAGYDLVFTPVKSLVLLWALDEREWVRDAVKAIHEQARDSALQLLEKHAAFTRSGDTGQAQLDTRGLVYAMFDHYDSRDGDPNLHTHVAISNKIQGADGKWRSLDGGPLHRVAVAASEHYNSTIETLAIQHLGVEFAVRPDTVGKRYPVREVAGVPRDVIGTFSSRRSQIEARYEQLVVDFRRAHGRDPDNQAAFRLAGQANLDTRGPKPAPRSLAALREEWTARLHAEHGQSAAGSLAQVVTATGPTHRHETVSTTLSTDQIGALAALAVRRAEGSRSTWTVWNLRAEADRLLREPPTTVAPRGLRFTDQHDRAEVLQQVVHQAVTALCVPVTAEPDLVEPAGLRREDGTSVFMQHGAARYTSQAILDAEQRLLDAARTPTVLGYAATAVQATLDGYEATTGTTLDAGQRAMVVAFATDARLIAVGLGPAGAGKTTTMRAYQHVVAAHGQRLIPLATSAAASAVLSADLGVPTENLHKFVHEHTTHRHADSSFPTEKEFFRVRPGDVILVDEAGLAGTHNLDALRDIATRHRALVRLLGDHRQLAAVESGGALRLLATEAGAVELTALHRFTTAAEADATRRLRDGDTTALDHYQSNGRIRGGSYEAMVEQAYTAWHTDMTAGLTTLMSSSTSAGVTALSARARADRVTAGQVEPDGANLHDGNRAGRGDWIVTRLNSRTMTSNRGKDWVRNGDAWTVTQRRSDGALTVKHQQHGGTLTLPAAYVAAHVELLYATTVHRAQGATVDTAHALITDDMAREHLYVAATRARQHTTLYAVTHRILPLDEDARLDRTGYDPHARTAREVLETVLATEGAQTSATEAITHAADQAHSLATLVPRLRYAGELADNQRLHTLVSDALGPDAGAVHRDAAWPSVVRALRTAESNGWDLHQVLANTARRGTLAGAESPAQLLTWRIKDHLDGRSPSPALTQPSVDDTARYAALLGPILRTAVPLDPTDATHPPRLLASEPTSHDGDHRQLIATVLGDRKADQATDEPAWPALTAAIRRAEHAGHDALTAVATAALARPLHDARSLSEVLAWRLNQHLDTTPPPVEAGTTDGWRTLAWTLKAAETQGHPAEQLLTAARPGSDLDSIRHQLHSLTRPAPEAGPVPWLDATSRTADTALTAYLEDATQLIQQRVNKVTDRALTEQPAWLTGLQGDATQPNEHATWRTHVATVAAYRDQYQITGDDPDQPIGPYVPQHHAGHRAYLYAADAVARPPGTTALLE</sequence>
<comment type="caution">
    <text evidence="3">The sequence shown here is derived from an EMBL/GenBank/DDBJ whole genome shotgun (WGS) entry which is preliminary data.</text>
</comment>
<dbReference type="Pfam" id="PF08751">
    <property type="entry name" value="TrwC"/>
    <property type="match status" value="1"/>
</dbReference>
<evidence type="ECO:0000313" key="3">
    <source>
        <dbReference type="EMBL" id="RQX09559.1"/>
    </source>
</evidence>
<keyword evidence="4" id="KW-1185">Reference proteome</keyword>
<evidence type="ECO:0000259" key="2">
    <source>
        <dbReference type="Pfam" id="PF13538"/>
    </source>
</evidence>
<evidence type="ECO:0000313" key="4">
    <source>
        <dbReference type="Proteomes" id="UP000282312"/>
    </source>
</evidence>
<feature type="non-terminal residue" evidence="3">
    <location>
        <position position="1393"/>
    </location>
</feature>
<dbReference type="Gene3D" id="3.40.50.300">
    <property type="entry name" value="P-loop containing nucleotide triphosphate hydrolases"/>
    <property type="match status" value="2"/>
</dbReference>